<evidence type="ECO:0000256" key="1">
    <source>
        <dbReference type="SAM" id="MobiDB-lite"/>
    </source>
</evidence>
<dbReference type="Proteomes" id="UP001500190">
    <property type="component" value="Unassembled WGS sequence"/>
</dbReference>
<sequence length="166" mass="17800">MDRLTPYEVAYLVGGAERAAVVVFVTLAGDGRLEIAYRRQRVKVVRTESTYPVEAAALALVPESGLTVPEFLTAVAATPAVADLGTAVRAKGQLRFLRWFSSTYRELLAHPGTGVRRVAVLGVPGIADDRLREMLANPLPEMPKIDPVNPVRDNTFDGSIGPSAGT</sequence>
<dbReference type="InterPro" id="IPR026467">
    <property type="entry name" value="Ser/Gly_Cys_C_dom"/>
</dbReference>
<gene>
    <name evidence="2" type="ORF">GCM10009742_45150</name>
</gene>
<keyword evidence="3" id="KW-1185">Reference proteome</keyword>
<dbReference type="NCBIfam" id="TIGR04222">
    <property type="entry name" value="near_uncomplex"/>
    <property type="match status" value="1"/>
</dbReference>
<evidence type="ECO:0000313" key="3">
    <source>
        <dbReference type="Proteomes" id="UP001500190"/>
    </source>
</evidence>
<protein>
    <recommendedName>
        <fullName evidence="4">TIGR04222 domain-containing membrane protein</fullName>
    </recommendedName>
</protein>
<evidence type="ECO:0000313" key="2">
    <source>
        <dbReference type="EMBL" id="GAA1593380.1"/>
    </source>
</evidence>
<comment type="caution">
    <text evidence="2">The sequence shown here is derived from an EMBL/GenBank/DDBJ whole genome shotgun (WGS) entry which is preliminary data.</text>
</comment>
<proteinExistence type="predicted"/>
<evidence type="ECO:0008006" key="4">
    <source>
        <dbReference type="Google" id="ProtNLM"/>
    </source>
</evidence>
<accession>A0ABN2E1J6</accession>
<reference evidence="2 3" key="1">
    <citation type="journal article" date="2019" name="Int. J. Syst. Evol. Microbiol.">
        <title>The Global Catalogue of Microorganisms (GCM) 10K type strain sequencing project: providing services to taxonomists for standard genome sequencing and annotation.</title>
        <authorList>
            <consortium name="The Broad Institute Genomics Platform"/>
            <consortium name="The Broad Institute Genome Sequencing Center for Infectious Disease"/>
            <person name="Wu L."/>
            <person name="Ma J."/>
        </authorList>
    </citation>
    <scope>NUCLEOTIDE SEQUENCE [LARGE SCALE GENOMIC DNA]</scope>
    <source>
        <strain evidence="2 3">JCM 14304</strain>
    </source>
</reference>
<feature type="region of interest" description="Disordered" evidence="1">
    <location>
        <begin position="142"/>
        <end position="166"/>
    </location>
</feature>
<organism evidence="2 3">
    <name type="scientific">Kribbella karoonensis</name>
    <dbReference type="NCBI Taxonomy" id="324851"/>
    <lineage>
        <taxon>Bacteria</taxon>
        <taxon>Bacillati</taxon>
        <taxon>Actinomycetota</taxon>
        <taxon>Actinomycetes</taxon>
        <taxon>Propionibacteriales</taxon>
        <taxon>Kribbellaceae</taxon>
        <taxon>Kribbella</taxon>
    </lineage>
</organism>
<dbReference type="EMBL" id="BAAAND010000007">
    <property type="protein sequence ID" value="GAA1593380.1"/>
    <property type="molecule type" value="Genomic_DNA"/>
</dbReference>
<dbReference type="RefSeq" id="WP_344194433.1">
    <property type="nucleotide sequence ID" value="NZ_BAAAND010000007.1"/>
</dbReference>
<name>A0ABN2E1J6_9ACTN</name>